<dbReference type="InterPro" id="IPR025110">
    <property type="entry name" value="AMP-bd_C"/>
</dbReference>
<dbReference type="Pfam" id="PF07993">
    <property type="entry name" value="NAD_binding_4"/>
    <property type="match status" value="1"/>
</dbReference>
<dbReference type="RefSeq" id="WP_050434506.1">
    <property type="nucleotide sequence ID" value="NZ_CP012159.1"/>
</dbReference>
<keyword evidence="2" id="KW-0597">Phosphoprotein</keyword>
<dbReference type="GO" id="GO:0043041">
    <property type="term" value="P:amino acid activation for nonribosomal peptide biosynthetic process"/>
    <property type="evidence" value="ECO:0007669"/>
    <property type="project" value="UniProtKB-ARBA"/>
</dbReference>
<keyword evidence="5" id="KW-1185">Reference proteome</keyword>
<dbReference type="InterPro" id="IPR020806">
    <property type="entry name" value="PKS_PP-bd"/>
</dbReference>
<dbReference type="SMART" id="SM00823">
    <property type="entry name" value="PKS_PP"/>
    <property type="match status" value="1"/>
</dbReference>
<dbReference type="SUPFAM" id="SSF56801">
    <property type="entry name" value="Acetyl-CoA synthetase-like"/>
    <property type="match status" value="1"/>
</dbReference>
<evidence type="ECO:0000313" key="5">
    <source>
        <dbReference type="Proteomes" id="UP000067626"/>
    </source>
</evidence>
<dbReference type="InterPro" id="IPR045851">
    <property type="entry name" value="AMP-bd_C_sf"/>
</dbReference>
<dbReference type="SUPFAM" id="SSF47336">
    <property type="entry name" value="ACP-like"/>
    <property type="match status" value="1"/>
</dbReference>
<protein>
    <submittedName>
        <fullName evidence="4">Nonribosomal peptide synthase</fullName>
    </submittedName>
</protein>
<dbReference type="PATRIC" id="fig|52.7.peg.7890"/>
<dbReference type="Gene3D" id="3.40.50.980">
    <property type="match status" value="2"/>
</dbReference>
<keyword evidence="1" id="KW-0596">Phosphopantetheine</keyword>
<sequence>MRAYEEIEFTGSNDTMGAGGVALRAATEEGPSRAMSGSGEPLDTRRRRLDAWNDTRTDYPRDATLPELFEATVAASPDAVAIDFEGRTLTYRELDRRASALARRLRGIGVGPGVPVALFAERSPELVIGLLGTLKAGGIHVPLDPNYPEERLLQMAQTVGTRVLLSRGERAVPSWFQGQHVVLDEGRLGAAESEAHTPTLLRAGAEDPAYVMFTSGSTGRPKAVAVSHRAIVRLVVGTRYVSFGPEDRVMHAANPSFDASIFEVWGALLHGARLVILPEGRQLSPGAFEEAVRTAGISVMFLTTSLFHHLADTAPEAFDHLGTLVVGGDALDPRWAHAVLRRGGLKRLVNGYGPTEATTFVTSYVVRDAPEETRALPIGTPISNSRAYVLGEDLQPVSVGDAGELYVAGDGLSHGYWNDSQLTASRFVPDPFAVEQGACMYRTGDGARYRPDGTIEFLGRLDRQVKLRGFRIEPAEIEAVLATCPQVKASVVVVREDCPGDKRLVAYAVAQTNAASLRAHLEARLPPHAVPSAFVLLPALPLTPNGKVDRAALPAPGRAGTPRPVDEQELPRNLTEQFLARLWREVLGVEEVFRSDSFFALGGNSLHVARLLLRIQQERGVQLSAESLFSAPTMASLARLVDEVVRSNAKPMVTTTVQHLTTDGTLDERIRPESDAVAPTSALHHLFLTGTTGFLGAFLLRDLLNRTDARIHCLVRAEDASQGLRRVLDALQRYTGTTPKDASRVVAVPGNLAHPQLGLSAERLAFLTEHVDAIYHCGAEVNYVNPYLAHRDVNVGGTRELLRMACTRKIKTFHHVSSIAVYGQIGYYISTDLLGEDAGLEFSRPHMGTEMGYSQSKWVAEKLVTTARERGLPVNIYRPGFLLGDTVRGAANTNDFMSRLVKGCVQVGSCPDMEHHRKVFTPVDYVSAALTHISLDRSTLGGVYHLVPTPNEDIKLNRFFDLVIGSGYKLERVSYGTWVSRLLRASETASDNALFPLLPLLSEPVHGELTRWELCVRMPPFDDANTRRALSGTGIVCRPLDRALFEVYLSRMHRTGFLAPPTRRVEGTAADVASSA</sequence>
<dbReference type="Proteomes" id="UP000067626">
    <property type="component" value="Chromosome"/>
</dbReference>
<dbReference type="NCBIfam" id="TIGR01733">
    <property type="entry name" value="AA-adenyl-dom"/>
    <property type="match status" value="1"/>
</dbReference>
<dbReference type="InterPro" id="IPR009081">
    <property type="entry name" value="PP-bd_ACP"/>
</dbReference>
<dbReference type="FunFam" id="3.40.50.980:FF:000001">
    <property type="entry name" value="Non-ribosomal peptide synthetase"/>
    <property type="match status" value="1"/>
</dbReference>
<dbReference type="Gene3D" id="3.40.50.720">
    <property type="entry name" value="NAD(P)-binding Rossmann-like Domain"/>
    <property type="match status" value="1"/>
</dbReference>
<dbReference type="FunFam" id="2.30.38.10:FF:000001">
    <property type="entry name" value="Non-ribosomal peptide synthetase PvdI"/>
    <property type="match status" value="1"/>
</dbReference>
<name>A0A0K1EQQ5_CHOCO</name>
<evidence type="ECO:0000256" key="1">
    <source>
        <dbReference type="ARBA" id="ARBA00022450"/>
    </source>
</evidence>
<dbReference type="InterPro" id="IPR036736">
    <property type="entry name" value="ACP-like_sf"/>
</dbReference>
<accession>A0A0K1EQQ5</accession>
<dbReference type="CDD" id="cd12117">
    <property type="entry name" value="A_NRPS_Srf_like"/>
    <property type="match status" value="1"/>
</dbReference>
<dbReference type="InterPro" id="IPR013120">
    <property type="entry name" value="FAR_NAD-bd"/>
</dbReference>
<proteinExistence type="predicted"/>
<dbReference type="KEGG" id="ccro:CMC5_071860"/>
<dbReference type="FunFam" id="3.40.50.12780:FF:000012">
    <property type="entry name" value="Non-ribosomal peptide synthetase"/>
    <property type="match status" value="1"/>
</dbReference>
<dbReference type="Gene3D" id="3.30.300.30">
    <property type="match status" value="1"/>
</dbReference>
<dbReference type="InterPro" id="IPR010071">
    <property type="entry name" value="AA_adenyl_dom"/>
</dbReference>
<dbReference type="Pfam" id="PF00501">
    <property type="entry name" value="AMP-binding"/>
    <property type="match status" value="1"/>
</dbReference>
<feature type="domain" description="Carrier" evidence="3">
    <location>
        <begin position="570"/>
        <end position="645"/>
    </location>
</feature>
<dbReference type="GO" id="GO:0031177">
    <property type="term" value="F:phosphopantetheine binding"/>
    <property type="evidence" value="ECO:0007669"/>
    <property type="project" value="InterPro"/>
</dbReference>
<dbReference type="InterPro" id="IPR020845">
    <property type="entry name" value="AMP-binding_CS"/>
</dbReference>
<dbReference type="STRING" id="52.CMC5_071860"/>
<dbReference type="OrthoDB" id="9757540at2"/>
<dbReference type="GO" id="GO:0044550">
    <property type="term" value="P:secondary metabolite biosynthetic process"/>
    <property type="evidence" value="ECO:0007669"/>
    <property type="project" value="UniProtKB-ARBA"/>
</dbReference>
<dbReference type="InterPro" id="IPR010080">
    <property type="entry name" value="Thioester_reductase-like_dom"/>
</dbReference>
<dbReference type="InterPro" id="IPR000873">
    <property type="entry name" value="AMP-dep_synth/lig_dom"/>
</dbReference>
<dbReference type="SUPFAM" id="SSF51735">
    <property type="entry name" value="NAD(P)-binding Rossmann-fold domains"/>
    <property type="match status" value="1"/>
</dbReference>
<dbReference type="Gene3D" id="1.10.1200.10">
    <property type="entry name" value="ACP-like"/>
    <property type="match status" value="1"/>
</dbReference>
<evidence type="ECO:0000256" key="2">
    <source>
        <dbReference type="ARBA" id="ARBA00022553"/>
    </source>
</evidence>
<dbReference type="PROSITE" id="PS50075">
    <property type="entry name" value="CARRIER"/>
    <property type="match status" value="1"/>
</dbReference>
<dbReference type="InterPro" id="IPR036291">
    <property type="entry name" value="NAD(P)-bd_dom_sf"/>
</dbReference>
<dbReference type="FunFam" id="3.30.300.30:FF:000010">
    <property type="entry name" value="Enterobactin synthetase component F"/>
    <property type="match status" value="1"/>
</dbReference>
<dbReference type="Gene3D" id="2.30.38.10">
    <property type="entry name" value="Luciferase, Domain 3"/>
    <property type="match status" value="1"/>
</dbReference>
<reference evidence="4 5" key="1">
    <citation type="submission" date="2015-07" db="EMBL/GenBank/DDBJ databases">
        <title>Genome analysis of myxobacterium Chondromyces crocatus Cm c5 reveals a high potential for natural compound synthesis and the genetic basis for the loss of fruiting body formation.</title>
        <authorList>
            <person name="Zaburannyi N."/>
            <person name="Bunk B."/>
            <person name="Maier J."/>
            <person name="Overmann J."/>
            <person name="Mueller R."/>
        </authorList>
    </citation>
    <scope>NUCLEOTIDE SEQUENCE [LARGE SCALE GENOMIC DNA]</scope>
    <source>
        <strain evidence="4 5">Cm c5</strain>
    </source>
</reference>
<dbReference type="EMBL" id="CP012159">
    <property type="protein sequence ID" value="AKT42958.1"/>
    <property type="molecule type" value="Genomic_DNA"/>
</dbReference>
<dbReference type="Pfam" id="PF00550">
    <property type="entry name" value="PP-binding"/>
    <property type="match status" value="1"/>
</dbReference>
<dbReference type="PANTHER" id="PTHR44845:SF6">
    <property type="entry name" value="BETA-ALANINE-ACTIVATING ENZYME"/>
    <property type="match status" value="1"/>
</dbReference>
<dbReference type="CDD" id="cd05235">
    <property type="entry name" value="SDR_e1"/>
    <property type="match status" value="1"/>
</dbReference>
<organism evidence="4 5">
    <name type="scientific">Chondromyces crocatus</name>
    <dbReference type="NCBI Taxonomy" id="52"/>
    <lineage>
        <taxon>Bacteria</taxon>
        <taxon>Pseudomonadati</taxon>
        <taxon>Myxococcota</taxon>
        <taxon>Polyangia</taxon>
        <taxon>Polyangiales</taxon>
        <taxon>Polyangiaceae</taxon>
        <taxon>Chondromyces</taxon>
    </lineage>
</organism>
<dbReference type="PANTHER" id="PTHR44845">
    <property type="entry name" value="CARRIER DOMAIN-CONTAINING PROTEIN"/>
    <property type="match status" value="1"/>
</dbReference>
<evidence type="ECO:0000313" key="4">
    <source>
        <dbReference type="EMBL" id="AKT42958.1"/>
    </source>
</evidence>
<dbReference type="AlphaFoldDB" id="A0A0K1EQQ5"/>
<gene>
    <name evidence="4" type="ORF">CMC5_071860</name>
</gene>
<dbReference type="NCBIfam" id="TIGR01746">
    <property type="entry name" value="Thioester-redct"/>
    <property type="match status" value="1"/>
</dbReference>
<dbReference type="Pfam" id="PF13193">
    <property type="entry name" value="AMP-binding_C"/>
    <property type="match status" value="1"/>
</dbReference>
<evidence type="ECO:0000259" key="3">
    <source>
        <dbReference type="PROSITE" id="PS50075"/>
    </source>
</evidence>
<dbReference type="PROSITE" id="PS00455">
    <property type="entry name" value="AMP_BINDING"/>
    <property type="match status" value="1"/>
</dbReference>